<gene>
    <name evidence="4" type="ORF">C8D82_12266</name>
    <name evidence="3" type="ORF">HF882_07785</name>
</gene>
<dbReference type="PANTHER" id="PTHR31793">
    <property type="entry name" value="4-HYDROXYBENZOYL-COA THIOESTERASE FAMILY MEMBER"/>
    <property type="match status" value="1"/>
</dbReference>
<evidence type="ECO:0000256" key="2">
    <source>
        <dbReference type="ARBA" id="ARBA00022801"/>
    </source>
</evidence>
<dbReference type="OrthoDB" id="9800856at2"/>
<dbReference type="SUPFAM" id="SSF54637">
    <property type="entry name" value="Thioesterase/thiol ester dehydrase-isomerase"/>
    <property type="match status" value="1"/>
</dbReference>
<dbReference type="Proteomes" id="UP000245959">
    <property type="component" value="Unassembled WGS sequence"/>
</dbReference>
<reference evidence="3 6" key="2">
    <citation type="submission" date="2020-04" db="EMBL/GenBank/DDBJ databases">
        <authorList>
            <person name="Hitch T.C.A."/>
            <person name="Wylensek D."/>
            <person name="Clavel T."/>
        </authorList>
    </citation>
    <scope>NUCLEOTIDE SEQUENCE [LARGE SCALE GENOMIC DNA]</scope>
    <source>
        <strain evidence="3 6">COR2-253-APC-1A</strain>
    </source>
</reference>
<dbReference type="GeneID" id="78296103"/>
<dbReference type="NCBIfam" id="TIGR00051">
    <property type="entry name" value="YbgC/FadM family acyl-CoA thioesterase"/>
    <property type="match status" value="1"/>
</dbReference>
<dbReference type="RefSeq" id="WP_116884810.1">
    <property type="nucleotide sequence ID" value="NZ_CABMMC010000053.1"/>
</dbReference>
<dbReference type="EMBL" id="JABAEW010000011">
    <property type="protein sequence ID" value="NMD86479.1"/>
    <property type="molecule type" value="Genomic_DNA"/>
</dbReference>
<dbReference type="PANTHER" id="PTHR31793:SF27">
    <property type="entry name" value="NOVEL THIOESTERASE SUPERFAMILY DOMAIN AND SAPOSIN A-TYPE DOMAIN CONTAINING PROTEIN (0610012H03RIK)"/>
    <property type="match status" value="1"/>
</dbReference>
<protein>
    <submittedName>
        <fullName evidence="4">Acyl-CoA thioester hydrolase</fullName>
    </submittedName>
    <submittedName>
        <fullName evidence="3">Acyl-CoA thioesterase</fullName>
    </submittedName>
</protein>
<organism evidence="4 5">
    <name type="scientific">Victivallis vadensis</name>
    <dbReference type="NCBI Taxonomy" id="172901"/>
    <lineage>
        <taxon>Bacteria</taxon>
        <taxon>Pseudomonadati</taxon>
        <taxon>Lentisphaerota</taxon>
        <taxon>Lentisphaeria</taxon>
        <taxon>Victivallales</taxon>
        <taxon>Victivallaceae</taxon>
        <taxon>Victivallis</taxon>
    </lineage>
</organism>
<dbReference type="Pfam" id="PF13279">
    <property type="entry name" value="4HBT_2"/>
    <property type="match status" value="1"/>
</dbReference>
<dbReference type="AlphaFoldDB" id="A0A2U1AS62"/>
<evidence type="ECO:0000313" key="5">
    <source>
        <dbReference type="Proteomes" id="UP000245959"/>
    </source>
</evidence>
<dbReference type="InterPro" id="IPR050563">
    <property type="entry name" value="4-hydroxybenzoyl-CoA_TE"/>
</dbReference>
<comment type="similarity">
    <text evidence="1">Belongs to the 4-hydroxybenzoyl-CoA thioesterase family.</text>
</comment>
<evidence type="ECO:0000313" key="4">
    <source>
        <dbReference type="EMBL" id="PVY39191.1"/>
    </source>
</evidence>
<evidence type="ECO:0000313" key="6">
    <source>
        <dbReference type="Proteomes" id="UP000576225"/>
    </source>
</evidence>
<dbReference type="PIRSF" id="PIRSF003230">
    <property type="entry name" value="YbgC"/>
    <property type="match status" value="1"/>
</dbReference>
<name>A0A2U1AS62_9BACT</name>
<evidence type="ECO:0000313" key="3">
    <source>
        <dbReference type="EMBL" id="NMD86479.1"/>
    </source>
</evidence>
<evidence type="ECO:0000256" key="1">
    <source>
        <dbReference type="ARBA" id="ARBA00005953"/>
    </source>
</evidence>
<comment type="caution">
    <text evidence="4">The sequence shown here is derived from an EMBL/GenBank/DDBJ whole genome shotgun (WGS) entry which is preliminary data.</text>
</comment>
<dbReference type="InterPro" id="IPR006684">
    <property type="entry name" value="YbgC/YbaW"/>
</dbReference>
<dbReference type="EMBL" id="QEKH01000022">
    <property type="protein sequence ID" value="PVY39191.1"/>
    <property type="molecule type" value="Genomic_DNA"/>
</dbReference>
<dbReference type="InterPro" id="IPR029069">
    <property type="entry name" value="HotDog_dom_sf"/>
</dbReference>
<reference evidence="4 5" key="1">
    <citation type="submission" date="2018-04" db="EMBL/GenBank/DDBJ databases">
        <title>Genomic Encyclopedia of Type Strains, Phase IV (KMG-IV): sequencing the most valuable type-strain genomes for metagenomic binning, comparative biology and taxonomic classification.</title>
        <authorList>
            <person name="Goeker M."/>
        </authorList>
    </citation>
    <scope>NUCLEOTIDE SEQUENCE [LARGE SCALE GENOMIC DNA]</scope>
    <source>
        <strain evidence="4 5">DSM 14823</strain>
    </source>
</reference>
<dbReference type="Proteomes" id="UP000576225">
    <property type="component" value="Unassembled WGS sequence"/>
</dbReference>
<dbReference type="Gene3D" id="3.10.129.10">
    <property type="entry name" value="Hotdog Thioesterase"/>
    <property type="match status" value="1"/>
</dbReference>
<sequence length="138" mass="16190">MYHDMEYRVPYADTDQMGVVYYANYLEYFERSRTEMLRAAGLPYSELEKKGIILPVSEAYCKYLAPARYDDLLTFRSWVKEIKGVRMVIASEVRRGDELLVAGHVVLVSVNPERKVVRMSKELVESCEQFFWSPEDEK</sequence>
<proteinExistence type="inferred from homology"/>
<accession>A0A2U1AS62</accession>
<keyword evidence="2 4" id="KW-0378">Hydrolase</keyword>
<dbReference type="CDD" id="cd00586">
    <property type="entry name" value="4HBT"/>
    <property type="match status" value="1"/>
</dbReference>
<dbReference type="GO" id="GO:0047617">
    <property type="term" value="F:fatty acyl-CoA hydrolase activity"/>
    <property type="evidence" value="ECO:0007669"/>
    <property type="project" value="TreeGrafter"/>
</dbReference>
<keyword evidence="5" id="KW-1185">Reference proteome</keyword>